<dbReference type="Pfam" id="PF00135">
    <property type="entry name" value="COesterase"/>
    <property type="match status" value="1"/>
</dbReference>
<sequence>MKYATLLAAAAGLASASAVASSTSAATATPTVALDYCTVVPAQGNSSLGYYYFQNIRYAASPTGDLRFAAPEWPPQETGINSGQYASVDVDCTTQEDCLFLDVWMPADALARNESLPVMVYFFGGGFTNGGKTQSTPEGLFNISTDFIFVAFNYRLGFTGLANGPTYQHQGGTSNLAIWDASHGLEWVRRYIASFGGDPGRVTAAGFSAGASQVMFQLTRFAGRAEQLFDQAYIMSPGYIPGAGHYQAESYWQNVSAAVGCPGGDLSCMRQANWTNLTATGADIADAYGYNLQPRADGYIAADTYEAELYQKHFNFSGPLVISHERHEENSQNTTGIDSAEDVAAELHIYFPGITDQIVDEILTLYPAWRYPSPGLRLSDIRQSFDMTAHNLALTQALNNQTWNARVDLDSAVHGTDGLFYWYSTYELLPQSGLGGGVSGYVNVTVAHQMQKYLLSFVLTGNPNTLWPEDKIHWPQYGNETNTLIFNNTMSITTDDLANDRSLFWNKALWY</sequence>
<feature type="chain" id="PRO_5012024567" description="Carboxylesterase type B domain-containing protein" evidence="1">
    <location>
        <begin position="17"/>
        <end position="511"/>
    </location>
</feature>
<dbReference type="VEuPathDB" id="FungiDB:ASPZODRAFT_105629"/>
<protein>
    <recommendedName>
        <fullName evidence="2">Carboxylesterase type B domain-containing protein</fullName>
    </recommendedName>
</protein>
<dbReference type="RefSeq" id="XP_022576711.1">
    <property type="nucleotide sequence ID" value="XM_022720912.1"/>
</dbReference>
<dbReference type="InterPro" id="IPR050309">
    <property type="entry name" value="Type-B_Carboxylest/Lipase"/>
</dbReference>
<dbReference type="InterPro" id="IPR019819">
    <property type="entry name" value="Carboxylesterase_B_CS"/>
</dbReference>
<dbReference type="PANTHER" id="PTHR11559">
    <property type="entry name" value="CARBOXYLESTERASE"/>
    <property type="match status" value="1"/>
</dbReference>
<dbReference type="PROSITE" id="PS00941">
    <property type="entry name" value="CARBOXYLESTERASE_B_2"/>
    <property type="match status" value="1"/>
</dbReference>
<dbReference type="Gene3D" id="3.40.50.1820">
    <property type="entry name" value="alpha/beta hydrolase"/>
    <property type="match status" value="1"/>
</dbReference>
<keyword evidence="1" id="KW-0732">Signal</keyword>
<organism evidence="3 4">
    <name type="scientific">Penicilliopsis zonata CBS 506.65</name>
    <dbReference type="NCBI Taxonomy" id="1073090"/>
    <lineage>
        <taxon>Eukaryota</taxon>
        <taxon>Fungi</taxon>
        <taxon>Dikarya</taxon>
        <taxon>Ascomycota</taxon>
        <taxon>Pezizomycotina</taxon>
        <taxon>Eurotiomycetes</taxon>
        <taxon>Eurotiomycetidae</taxon>
        <taxon>Eurotiales</taxon>
        <taxon>Aspergillaceae</taxon>
        <taxon>Penicilliopsis</taxon>
    </lineage>
</organism>
<keyword evidence="4" id="KW-1185">Reference proteome</keyword>
<evidence type="ECO:0000256" key="1">
    <source>
        <dbReference type="SAM" id="SignalP"/>
    </source>
</evidence>
<proteinExistence type="predicted"/>
<dbReference type="SUPFAM" id="SSF53474">
    <property type="entry name" value="alpha/beta-Hydrolases"/>
    <property type="match status" value="1"/>
</dbReference>
<dbReference type="AlphaFoldDB" id="A0A1L9S4X8"/>
<reference evidence="4" key="1">
    <citation type="journal article" date="2017" name="Genome Biol.">
        <title>Comparative genomics reveals high biological diversity and specific adaptations in the industrially and medically important fungal genus Aspergillus.</title>
        <authorList>
            <person name="de Vries R.P."/>
            <person name="Riley R."/>
            <person name="Wiebenga A."/>
            <person name="Aguilar-Osorio G."/>
            <person name="Amillis S."/>
            <person name="Uchima C.A."/>
            <person name="Anderluh G."/>
            <person name="Asadollahi M."/>
            <person name="Askin M."/>
            <person name="Barry K."/>
            <person name="Battaglia E."/>
            <person name="Bayram O."/>
            <person name="Benocci T."/>
            <person name="Braus-Stromeyer S.A."/>
            <person name="Caldana C."/>
            <person name="Canovas D."/>
            <person name="Cerqueira G.C."/>
            <person name="Chen F."/>
            <person name="Chen W."/>
            <person name="Choi C."/>
            <person name="Clum A."/>
            <person name="Dos Santos R.A."/>
            <person name="Damasio A.R."/>
            <person name="Diallinas G."/>
            <person name="Emri T."/>
            <person name="Fekete E."/>
            <person name="Flipphi M."/>
            <person name="Freyberg S."/>
            <person name="Gallo A."/>
            <person name="Gournas C."/>
            <person name="Habgood R."/>
            <person name="Hainaut M."/>
            <person name="Harispe M.L."/>
            <person name="Henrissat B."/>
            <person name="Hilden K.S."/>
            <person name="Hope R."/>
            <person name="Hossain A."/>
            <person name="Karabika E."/>
            <person name="Karaffa L."/>
            <person name="Karanyi Z."/>
            <person name="Krasevec N."/>
            <person name="Kuo A."/>
            <person name="Kusch H."/>
            <person name="LaButti K."/>
            <person name="Lagendijk E.L."/>
            <person name="Lapidus A."/>
            <person name="Levasseur A."/>
            <person name="Lindquist E."/>
            <person name="Lipzen A."/>
            <person name="Logrieco A.F."/>
            <person name="MacCabe A."/>
            <person name="Maekelae M.R."/>
            <person name="Malavazi I."/>
            <person name="Melin P."/>
            <person name="Meyer V."/>
            <person name="Mielnichuk N."/>
            <person name="Miskei M."/>
            <person name="Molnar A.P."/>
            <person name="Mule G."/>
            <person name="Ngan C.Y."/>
            <person name="Orejas M."/>
            <person name="Orosz E."/>
            <person name="Ouedraogo J.P."/>
            <person name="Overkamp K.M."/>
            <person name="Park H.-S."/>
            <person name="Perrone G."/>
            <person name="Piumi F."/>
            <person name="Punt P.J."/>
            <person name="Ram A.F."/>
            <person name="Ramon A."/>
            <person name="Rauscher S."/>
            <person name="Record E."/>
            <person name="Riano-Pachon D.M."/>
            <person name="Robert V."/>
            <person name="Roehrig J."/>
            <person name="Ruller R."/>
            <person name="Salamov A."/>
            <person name="Salih N.S."/>
            <person name="Samson R.A."/>
            <person name="Sandor E."/>
            <person name="Sanguinetti M."/>
            <person name="Schuetze T."/>
            <person name="Sepcic K."/>
            <person name="Shelest E."/>
            <person name="Sherlock G."/>
            <person name="Sophianopoulou V."/>
            <person name="Squina F.M."/>
            <person name="Sun H."/>
            <person name="Susca A."/>
            <person name="Todd R.B."/>
            <person name="Tsang A."/>
            <person name="Unkles S.E."/>
            <person name="van de Wiele N."/>
            <person name="van Rossen-Uffink D."/>
            <person name="Oliveira J.V."/>
            <person name="Vesth T.C."/>
            <person name="Visser J."/>
            <person name="Yu J.-H."/>
            <person name="Zhou M."/>
            <person name="Andersen M.R."/>
            <person name="Archer D.B."/>
            <person name="Baker S.E."/>
            <person name="Benoit I."/>
            <person name="Brakhage A.A."/>
            <person name="Braus G.H."/>
            <person name="Fischer R."/>
            <person name="Frisvad J.C."/>
            <person name="Goldman G.H."/>
            <person name="Houbraken J."/>
            <person name="Oakley B."/>
            <person name="Pocsi I."/>
            <person name="Scazzocchio C."/>
            <person name="Seiboth B."/>
            <person name="vanKuyk P.A."/>
            <person name="Wortman J."/>
            <person name="Dyer P.S."/>
            <person name="Grigoriev I.V."/>
        </authorList>
    </citation>
    <scope>NUCLEOTIDE SEQUENCE [LARGE SCALE GENOMIC DNA]</scope>
    <source>
        <strain evidence="4">CBS 506.65</strain>
    </source>
</reference>
<evidence type="ECO:0000313" key="4">
    <source>
        <dbReference type="Proteomes" id="UP000184188"/>
    </source>
</evidence>
<dbReference type="GeneID" id="34607377"/>
<gene>
    <name evidence="3" type="ORF">ASPZODRAFT_105629</name>
</gene>
<dbReference type="InterPro" id="IPR002018">
    <property type="entry name" value="CarbesteraseB"/>
</dbReference>
<feature type="signal peptide" evidence="1">
    <location>
        <begin position="1"/>
        <end position="16"/>
    </location>
</feature>
<accession>A0A1L9S4X8</accession>
<dbReference type="Proteomes" id="UP000184188">
    <property type="component" value="Unassembled WGS sequence"/>
</dbReference>
<feature type="domain" description="Carboxylesterase type B" evidence="2">
    <location>
        <begin position="46"/>
        <end position="337"/>
    </location>
</feature>
<dbReference type="InterPro" id="IPR029058">
    <property type="entry name" value="AB_hydrolase_fold"/>
</dbReference>
<name>A0A1L9S4X8_9EURO</name>
<dbReference type="OrthoDB" id="408631at2759"/>
<evidence type="ECO:0000259" key="2">
    <source>
        <dbReference type="Pfam" id="PF00135"/>
    </source>
</evidence>
<dbReference type="EMBL" id="KV878365">
    <property type="protein sequence ID" value="OJJ42201.1"/>
    <property type="molecule type" value="Genomic_DNA"/>
</dbReference>
<dbReference type="STRING" id="1073090.A0A1L9S4X8"/>
<evidence type="ECO:0000313" key="3">
    <source>
        <dbReference type="EMBL" id="OJJ42201.1"/>
    </source>
</evidence>